<dbReference type="SUPFAM" id="SSF46785">
    <property type="entry name" value="Winged helix' DNA-binding domain"/>
    <property type="match status" value="1"/>
</dbReference>
<dbReference type="AlphaFoldDB" id="A0A857CF26"/>
<proteinExistence type="predicted"/>
<dbReference type="InterPro" id="IPR036390">
    <property type="entry name" value="WH_DNA-bd_sf"/>
</dbReference>
<gene>
    <name evidence="1" type="ORF">GH266_15670</name>
</gene>
<dbReference type="InterPro" id="IPR036388">
    <property type="entry name" value="WH-like_DNA-bd_sf"/>
</dbReference>
<dbReference type="KEGG" id="siw:GH266_15670"/>
<dbReference type="RefSeq" id="WP_158194662.1">
    <property type="nucleotide sequence ID" value="NZ_CP046908.1"/>
</dbReference>
<protein>
    <submittedName>
        <fullName evidence="1">MarR family transcriptional regulator</fullName>
    </submittedName>
</protein>
<dbReference type="EMBL" id="CP046908">
    <property type="protein sequence ID" value="QGZ37448.1"/>
    <property type="molecule type" value="Genomic_DNA"/>
</dbReference>
<reference evidence="1 2" key="1">
    <citation type="submission" date="2019-12" db="EMBL/GenBank/DDBJ databases">
        <title>The genome of Stappia indica PHM037.</title>
        <authorList>
            <person name="Kacar D."/>
            <person name="Galan B."/>
            <person name="Canedo L."/>
            <person name="Rodriguez P."/>
            <person name="de la Calle F."/>
            <person name="Garcia J.L."/>
        </authorList>
    </citation>
    <scope>NUCLEOTIDE SEQUENCE [LARGE SCALE GENOMIC DNA]</scope>
    <source>
        <strain evidence="1 2">PHM037</strain>
    </source>
</reference>
<name>A0A857CF26_9HYPH</name>
<evidence type="ECO:0000313" key="1">
    <source>
        <dbReference type="EMBL" id="QGZ37448.1"/>
    </source>
</evidence>
<organism evidence="1 2">
    <name type="scientific">Stappia indica</name>
    <dbReference type="NCBI Taxonomy" id="538381"/>
    <lineage>
        <taxon>Bacteria</taxon>
        <taxon>Pseudomonadati</taxon>
        <taxon>Pseudomonadota</taxon>
        <taxon>Alphaproteobacteria</taxon>
        <taxon>Hyphomicrobiales</taxon>
        <taxon>Stappiaceae</taxon>
        <taxon>Stappia</taxon>
    </lineage>
</organism>
<dbReference type="OrthoDB" id="7351634at2"/>
<dbReference type="Proteomes" id="UP000435648">
    <property type="component" value="Chromosome"/>
</dbReference>
<dbReference type="Pfam" id="PF13730">
    <property type="entry name" value="HTH_36"/>
    <property type="match status" value="1"/>
</dbReference>
<evidence type="ECO:0000313" key="2">
    <source>
        <dbReference type="Proteomes" id="UP000435648"/>
    </source>
</evidence>
<accession>A0A857CF26</accession>
<sequence length="162" mass="18224">MSITGEKGKADVQTLKTNEKKWTKAVMAAGWNVIPNIIIEKQEALGLDAIDMNIVVHLSHYWWHPENLPHPSVATIAKAIGVKSRTVQKHIKRLEDAGLVKRKERRHTKTGSATNLYDLSGLIKAAKPFAEEKVKEIEDAKAAKEARLARKRPRLVVHNEEK</sequence>
<dbReference type="Gene3D" id="1.10.10.10">
    <property type="entry name" value="Winged helix-like DNA-binding domain superfamily/Winged helix DNA-binding domain"/>
    <property type="match status" value="1"/>
</dbReference>